<evidence type="ECO:0000313" key="4">
    <source>
        <dbReference type="EMBL" id="MEI4551454.1"/>
    </source>
</evidence>
<organism evidence="4 5">
    <name type="scientific">Pseudoalteromonas spongiae</name>
    <dbReference type="NCBI Taxonomy" id="298657"/>
    <lineage>
        <taxon>Bacteria</taxon>
        <taxon>Pseudomonadati</taxon>
        <taxon>Pseudomonadota</taxon>
        <taxon>Gammaproteobacteria</taxon>
        <taxon>Alteromonadales</taxon>
        <taxon>Pseudoalteromonadaceae</taxon>
        <taxon>Pseudoalteromonas</taxon>
    </lineage>
</organism>
<keyword evidence="5" id="KW-1185">Reference proteome</keyword>
<sequence>MLRLLVFIGFLYVNTSYAESYTVLSYHGANPPYSYFEGDIMKGIFPDIFARISELSGHQFTFVTFSVARGLRLFDQGKVDIEPGINPIWRSHTKVPGIYSEFYASSREIVVASQYRQERTPLDLYHKVLGVVRGYRYGEFEQHFAPGKIVKVDSRSEVELLAQIEHGNIDYAILGEASALFYINKNKRTSFKPVLLVSDLPVAMRFQPHLRVLRSELNKILIDMKQRGEIDTIYAKYGAKP</sequence>
<gene>
    <name evidence="4" type="ORF">WAE96_17390</name>
</gene>
<dbReference type="InterPro" id="IPR001638">
    <property type="entry name" value="Solute-binding_3/MltF_N"/>
</dbReference>
<dbReference type="Proteomes" id="UP001382455">
    <property type="component" value="Unassembled WGS sequence"/>
</dbReference>
<dbReference type="RefSeq" id="WP_138634968.1">
    <property type="nucleotide sequence ID" value="NZ_JBAWKS010000002.1"/>
</dbReference>
<dbReference type="EMBL" id="JBAWKS010000002">
    <property type="protein sequence ID" value="MEI4551454.1"/>
    <property type="molecule type" value="Genomic_DNA"/>
</dbReference>
<comment type="similarity">
    <text evidence="1">Belongs to the bacterial solute-binding protein 3 family.</text>
</comment>
<evidence type="ECO:0000256" key="2">
    <source>
        <dbReference type="ARBA" id="ARBA00022729"/>
    </source>
</evidence>
<keyword evidence="2" id="KW-0732">Signal</keyword>
<dbReference type="PANTHER" id="PTHR35936">
    <property type="entry name" value="MEMBRANE-BOUND LYTIC MUREIN TRANSGLYCOSYLASE F"/>
    <property type="match status" value="1"/>
</dbReference>
<comment type="caution">
    <text evidence="4">The sequence shown here is derived from an EMBL/GenBank/DDBJ whole genome shotgun (WGS) entry which is preliminary data.</text>
</comment>
<feature type="domain" description="Solute-binding protein family 3/N-terminal" evidence="3">
    <location>
        <begin position="20"/>
        <end position="241"/>
    </location>
</feature>
<dbReference type="SMART" id="SM00062">
    <property type="entry name" value="PBPb"/>
    <property type="match status" value="1"/>
</dbReference>
<dbReference type="Pfam" id="PF00497">
    <property type="entry name" value="SBP_bac_3"/>
    <property type="match status" value="1"/>
</dbReference>
<protein>
    <submittedName>
        <fullName evidence="4">Transporter substrate-binding domain-containing protein</fullName>
    </submittedName>
</protein>
<dbReference type="Gene3D" id="3.40.190.10">
    <property type="entry name" value="Periplasmic binding protein-like II"/>
    <property type="match status" value="2"/>
</dbReference>
<evidence type="ECO:0000256" key="1">
    <source>
        <dbReference type="ARBA" id="ARBA00010333"/>
    </source>
</evidence>
<evidence type="ECO:0000313" key="5">
    <source>
        <dbReference type="Proteomes" id="UP001382455"/>
    </source>
</evidence>
<dbReference type="SUPFAM" id="SSF53850">
    <property type="entry name" value="Periplasmic binding protein-like II"/>
    <property type="match status" value="1"/>
</dbReference>
<evidence type="ECO:0000259" key="3">
    <source>
        <dbReference type="SMART" id="SM00062"/>
    </source>
</evidence>
<accession>A0ABU8EWV1</accession>
<proteinExistence type="inferred from homology"/>
<reference evidence="4 5" key="1">
    <citation type="submission" date="2023-12" db="EMBL/GenBank/DDBJ databases">
        <title>Friends and Foes: Symbiotic and Algicidal bacterial influence on Karenia brevis blooms.</title>
        <authorList>
            <person name="Fei C."/>
            <person name="Mohamed A.R."/>
            <person name="Booker A."/>
            <person name="Arshad M."/>
            <person name="Klass S."/>
            <person name="Ahn S."/>
            <person name="Gilbert P.M."/>
            <person name="Heil C.A."/>
            <person name="Martinez J.M."/>
            <person name="Amin S.A."/>
        </authorList>
    </citation>
    <scope>NUCLEOTIDE SEQUENCE [LARGE SCALE GENOMIC DNA]</scope>
    <source>
        <strain evidence="4 5">CE15</strain>
    </source>
</reference>
<name>A0ABU8EWV1_9GAMM</name>